<reference evidence="2" key="1">
    <citation type="submission" date="2016-02" db="EMBL/GenBank/DDBJ databases">
        <title>WGS assembly of Manihot esculenta.</title>
        <authorList>
            <person name="Bredeson J.V."/>
            <person name="Prochnik S.E."/>
            <person name="Lyons J.B."/>
            <person name="Schmutz J."/>
            <person name="Grimwood J."/>
            <person name="Vrebalov J."/>
            <person name="Bart R.S."/>
            <person name="Amuge T."/>
            <person name="Ferguson M.E."/>
            <person name="Green R."/>
            <person name="Putnam N."/>
            <person name="Stites J."/>
            <person name="Rounsley S."/>
            <person name="Rokhsar D.S."/>
        </authorList>
    </citation>
    <scope>NUCLEOTIDE SEQUENCE [LARGE SCALE GENOMIC DNA]</scope>
    <source>
        <tissue evidence="2">Leaf</tissue>
    </source>
</reference>
<proteinExistence type="predicted"/>
<evidence type="ECO:0000259" key="1">
    <source>
        <dbReference type="Pfam" id="PF17146"/>
    </source>
</evidence>
<dbReference type="InterPro" id="IPR033411">
    <property type="entry name" value="Ribonuclease_PIN"/>
</dbReference>
<dbReference type="Pfam" id="PF17146">
    <property type="entry name" value="PIN_6"/>
    <property type="match status" value="1"/>
</dbReference>
<dbReference type="STRING" id="3983.A0A2C9WAB4"/>
<organism evidence="2">
    <name type="scientific">Manihot esculenta</name>
    <name type="common">Cassava</name>
    <name type="synonym">Jatropha manihot</name>
    <dbReference type="NCBI Taxonomy" id="3983"/>
    <lineage>
        <taxon>Eukaryota</taxon>
        <taxon>Viridiplantae</taxon>
        <taxon>Streptophyta</taxon>
        <taxon>Embryophyta</taxon>
        <taxon>Tracheophyta</taxon>
        <taxon>Spermatophyta</taxon>
        <taxon>Magnoliopsida</taxon>
        <taxon>eudicotyledons</taxon>
        <taxon>Gunneridae</taxon>
        <taxon>Pentapetalae</taxon>
        <taxon>rosids</taxon>
        <taxon>fabids</taxon>
        <taxon>Malpighiales</taxon>
        <taxon>Euphorbiaceae</taxon>
        <taxon>Crotonoideae</taxon>
        <taxon>Manihoteae</taxon>
        <taxon>Manihot</taxon>
    </lineage>
</organism>
<protein>
    <recommendedName>
        <fullName evidence="1">Ribonuclease PIN domain-containing protein</fullName>
    </recommendedName>
</protein>
<dbReference type="AlphaFoldDB" id="A0A2C9WAB4"/>
<dbReference type="EMBL" id="CM004388">
    <property type="protein sequence ID" value="OAY56521.1"/>
    <property type="molecule type" value="Genomic_DNA"/>
</dbReference>
<accession>A0A2C9WAB4</accession>
<sequence length="71" mass="8180">MTVINTNAEFGEKLHSLTYRFVTVPQVFTEIRDPVSRHRFSSIPFTVNPMEPTPNNECALLFPFYSINFGL</sequence>
<gene>
    <name evidence="2" type="ORF">MANES_02G023400</name>
</gene>
<dbReference type="Gene3D" id="3.40.50.1010">
    <property type="entry name" value="5'-nuclease"/>
    <property type="match status" value="1"/>
</dbReference>
<evidence type="ECO:0000313" key="2">
    <source>
        <dbReference type="EMBL" id="OAY56521.1"/>
    </source>
</evidence>
<name>A0A2C9WAB4_MANES</name>
<feature type="domain" description="Ribonuclease PIN" evidence="1">
    <location>
        <begin position="12"/>
        <end position="55"/>
    </location>
</feature>